<comment type="caution">
    <text evidence="2">The sequence shown here is derived from an EMBL/GenBank/DDBJ whole genome shotgun (WGS) entry which is preliminary data.</text>
</comment>
<reference evidence="1" key="2">
    <citation type="submission" date="2023-01" db="EMBL/GenBank/DDBJ databases">
        <title>Human gut microbiome strain richness.</title>
        <authorList>
            <person name="Chen-Liaw A."/>
        </authorList>
    </citation>
    <scope>NUCLEOTIDE SEQUENCE</scope>
    <source>
        <strain evidence="1">1001287st1_F4_1001285I_161205</strain>
    </source>
</reference>
<dbReference type="Proteomes" id="UP000429811">
    <property type="component" value="Unassembled WGS sequence"/>
</dbReference>
<gene>
    <name evidence="2" type="ORF">GKE90_07640</name>
    <name evidence="1" type="ORF">PNE06_03995</name>
</gene>
<name>A0A6I2RHN1_FLAPL</name>
<dbReference type="EMBL" id="WKPO01000008">
    <property type="protein sequence ID" value="MSB48573.1"/>
    <property type="molecule type" value="Genomic_DNA"/>
</dbReference>
<organism evidence="2 3">
    <name type="scientific">Flavonifractor plautii</name>
    <name type="common">Fusobacterium plautii</name>
    <dbReference type="NCBI Taxonomy" id="292800"/>
    <lineage>
        <taxon>Bacteria</taxon>
        <taxon>Bacillati</taxon>
        <taxon>Bacillota</taxon>
        <taxon>Clostridia</taxon>
        <taxon>Eubacteriales</taxon>
        <taxon>Oscillospiraceae</taxon>
        <taxon>Flavonifractor</taxon>
    </lineage>
</organism>
<evidence type="ECO:0000313" key="3">
    <source>
        <dbReference type="Proteomes" id="UP000429811"/>
    </source>
</evidence>
<dbReference type="EMBL" id="JAQLWV010000004">
    <property type="protein sequence ID" value="MDB7932229.1"/>
    <property type="molecule type" value="Genomic_DNA"/>
</dbReference>
<reference evidence="2 3" key="1">
    <citation type="journal article" date="2019" name="Nat. Med.">
        <title>A library of human gut bacterial isolates paired with longitudinal multiomics data enables mechanistic microbiome research.</title>
        <authorList>
            <person name="Poyet M."/>
            <person name="Groussin M."/>
            <person name="Gibbons S.M."/>
            <person name="Avila-Pacheco J."/>
            <person name="Jiang X."/>
            <person name="Kearney S.M."/>
            <person name="Perrotta A.R."/>
            <person name="Berdy B."/>
            <person name="Zhao S."/>
            <person name="Lieberman T.D."/>
            <person name="Swanson P.K."/>
            <person name="Smith M."/>
            <person name="Roesemann S."/>
            <person name="Alexander J.E."/>
            <person name="Rich S.A."/>
            <person name="Livny J."/>
            <person name="Vlamakis H."/>
            <person name="Clish C."/>
            <person name="Bullock K."/>
            <person name="Deik A."/>
            <person name="Scott J."/>
            <person name="Pierce K.A."/>
            <person name="Xavier R.J."/>
            <person name="Alm E.J."/>
        </authorList>
    </citation>
    <scope>NUCLEOTIDE SEQUENCE [LARGE SCALE GENOMIC DNA]</scope>
    <source>
        <strain evidence="2 3">BIOML-A5</strain>
    </source>
</reference>
<proteinExistence type="predicted"/>
<accession>A0A6I2RHN1</accession>
<sequence length="156" mass="17673">MFDINKRKAFLTVGDLRVLTNDLPAETRVCICGDANCFYHEEQDGSAICLDCEDLQEYYNENTAFAEERAQGSEANGADNVLPSAKVEPCVTVKVVIMDGIASSVLASRQVEVEFISIDKDYEDYEALCQYEENLRNDETLREYDFTVAHFEENDK</sequence>
<dbReference type="AlphaFoldDB" id="A0A6I2RHN1"/>
<protein>
    <submittedName>
        <fullName evidence="2">Uncharacterized protein</fullName>
    </submittedName>
</protein>
<evidence type="ECO:0000313" key="2">
    <source>
        <dbReference type="EMBL" id="MSB48573.1"/>
    </source>
</evidence>
<dbReference type="Proteomes" id="UP001211173">
    <property type="component" value="Unassembled WGS sequence"/>
</dbReference>
<dbReference type="RefSeq" id="WP_154250349.1">
    <property type="nucleotide sequence ID" value="NZ_CP095094.1"/>
</dbReference>
<evidence type="ECO:0000313" key="1">
    <source>
        <dbReference type="EMBL" id="MDB7932229.1"/>
    </source>
</evidence>